<dbReference type="PANTHER" id="PTHR13527:SF0">
    <property type="entry name" value="SAYSVFN DOMAIN-CONTAINING PROTEIN 1"/>
    <property type="match status" value="1"/>
</dbReference>
<dbReference type="InterPro" id="IPR039159">
    <property type="entry name" value="SAYSD1"/>
</dbReference>
<gene>
    <name evidence="3" type="ORF">BEMITA_LOCUS4682</name>
</gene>
<evidence type="ECO:0000259" key="2">
    <source>
        <dbReference type="Pfam" id="PF10260"/>
    </source>
</evidence>
<dbReference type="PANTHER" id="PTHR13527">
    <property type="entry name" value="SAYSVFN DOMAIN-CONTAINING PROTEIN 1"/>
    <property type="match status" value="1"/>
</dbReference>
<name>A0A9P0A687_BEMTA</name>
<dbReference type="Pfam" id="PF10260">
    <property type="entry name" value="SAYSvFN"/>
    <property type="match status" value="1"/>
</dbReference>
<feature type="transmembrane region" description="Helical" evidence="1">
    <location>
        <begin position="95"/>
        <end position="125"/>
    </location>
</feature>
<evidence type="ECO:0000313" key="4">
    <source>
        <dbReference type="Proteomes" id="UP001152759"/>
    </source>
</evidence>
<accession>A0A9P0A687</accession>
<keyword evidence="4" id="KW-1185">Reference proteome</keyword>
<dbReference type="KEGG" id="btab:109042707"/>
<sequence length="168" mass="18986">MELEEKIAEYRARKRRGLLVKKVQNSVKDVFSWLHDKVETTMNDQDDIRVDENETDDTPANCNSSGVAVMEDFGSTSTDGADEYFINWRKFSLYVLLWCSLFGLAVFAEFGAVFVILSGFVIIWANTRTSPKKPGEISAYSVFNPNCEAIQGSLDAKQLEREMLYGGM</sequence>
<reference evidence="3" key="1">
    <citation type="submission" date="2021-12" db="EMBL/GenBank/DDBJ databases">
        <authorList>
            <person name="King R."/>
        </authorList>
    </citation>
    <scope>NUCLEOTIDE SEQUENCE</scope>
</reference>
<evidence type="ECO:0000313" key="3">
    <source>
        <dbReference type="EMBL" id="CAH0385458.1"/>
    </source>
</evidence>
<feature type="domain" description="SAYSvFN" evidence="2">
    <location>
        <begin position="94"/>
        <end position="163"/>
    </location>
</feature>
<keyword evidence="1" id="KW-1133">Transmembrane helix</keyword>
<dbReference type="EMBL" id="OU963863">
    <property type="protein sequence ID" value="CAH0385458.1"/>
    <property type="molecule type" value="Genomic_DNA"/>
</dbReference>
<protein>
    <recommendedName>
        <fullName evidence="2">SAYSvFN domain-containing protein</fullName>
    </recommendedName>
</protein>
<keyword evidence="1" id="KW-0472">Membrane</keyword>
<organism evidence="3 4">
    <name type="scientific">Bemisia tabaci</name>
    <name type="common">Sweetpotato whitefly</name>
    <name type="synonym">Aleurodes tabaci</name>
    <dbReference type="NCBI Taxonomy" id="7038"/>
    <lineage>
        <taxon>Eukaryota</taxon>
        <taxon>Metazoa</taxon>
        <taxon>Ecdysozoa</taxon>
        <taxon>Arthropoda</taxon>
        <taxon>Hexapoda</taxon>
        <taxon>Insecta</taxon>
        <taxon>Pterygota</taxon>
        <taxon>Neoptera</taxon>
        <taxon>Paraneoptera</taxon>
        <taxon>Hemiptera</taxon>
        <taxon>Sternorrhyncha</taxon>
        <taxon>Aleyrodoidea</taxon>
        <taxon>Aleyrodidae</taxon>
        <taxon>Aleyrodinae</taxon>
        <taxon>Bemisia</taxon>
    </lineage>
</organism>
<dbReference type="Proteomes" id="UP001152759">
    <property type="component" value="Chromosome 2"/>
</dbReference>
<dbReference type="InterPro" id="IPR019387">
    <property type="entry name" value="SAYSvFN_dom"/>
</dbReference>
<evidence type="ECO:0000256" key="1">
    <source>
        <dbReference type="SAM" id="Phobius"/>
    </source>
</evidence>
<dbReference type="AlphaFoldDB" id="A0A9P0A687"/>
<keyword evidence="1" id="KW-0812">Transmembrane</keyword>
<proteinExistence type="predicted"/>